<dbReference type="SUPFAM" id="SSF51679">
    <property type="entry name" value="Bacterial luciferase-like"/>
    <property type="match status" value="1"/>
</dbReference>
<evidence type="ECO:0000256" key="1">
    <source>
        <dbReference type="SAM" id="MobiDB-lite"/>
    </source>
</evidence>
<dbReference type="InterPro" id="IPR036661">
    <property type="entry name" value="Luciferase-like_sf"/>
</dbReference>
<dbReference type="GO" id="GO:0016705">
    <property type="term" value="F:oxidoreductase activity, acting on paired donors, with incorporation or reduction of molecular oxygen"/>
    <property type="evidence" value="ECO:0007669"/>
    <property type="project" value="InterPro"/>
</dbReference>
<proteinExistence type="predicted"/>
<dbReference type="AlphaFoldDB" id="A0A6N0JEV9"/>
<sequence length="86" mass="9460">MTNEWLDLTDDPDHPRSPQQGGYVLRTGREGLIDLLHTWQEAGVNHAALGIQFARRPPADVIQELAEEVLPHFPSLAGPAALPASW</sequence>
<evidence type="ECO:0008006" key="4">
    <source>
        <dbReference type="Google" id="ProtNLM"/>
    </source>
</evidence>
<gene>
    <name evidence="2" type="ORF">FOC81_01270</name>
</gene>
<name>A0A6N0JEV9_ACHDE</name>
<reference evidence="2 3" key="1">
    <citation type="submission" date="2020-05" db="EMBL/GenBank/DDBJ databases">
        <title>FDA dAtabase for Regulatory Grade micrObial Sequences (FDA-ARGOS): Supporting development and validation of Infectious Disease Dx tests.</title>
        <authorList>
            <person name="Sproer C."/>
            <person name="Gronow S."/>
            <person name="Severitt S."/>
            <person name="Schroder I."/>
            <person name="Tallon L."/>
            <person name="Sadzewicz L."/>
            <person name="Zhao X."/>
            <person name="Vavikolanu K."/>
            <person name="Mehta A."/>
            <person name="Aluvathingal J."/>
            <person name="Nadendla S."/>
            <person name="Myers T."/>
            <person name="Yan Y."/>
            <person name="Sichtig H."/>
        </authorList>
    </citation>
    <scope>NUCLEOTIDE SEQUENCE [LARGE SCALE GENOMIC DNA]</scope>
    <source>
        <strain evidence="2 3">FDAARGOS_787</strain>
    </source>
</reference>
<evidence type="ECO:0000313" key="2">
    <source>
        <dbReference type="EMBL" id="QKQ45420.1"/>
    </source>
</evidence>
<evidence type="ECO:0000313" key="3">
    <source>
        <dbReference type="Proteomes" id="UP000509782"/>
    </source>
</evidence>
<feature type="region of interest" description="Disordered" evidence="1">
    <location>
        <begin position="1"/>
        <end position="21"/>
    </location>
</feature>
<dbReference type="Proteomes" id="UP000509782">
    <property type="component" value="Chromosome"/>
</dbReference>
<dbReference type="OrthoDB" id="7239898at2"/>
<dbReference type="EMBL" id="CP054569">
    <property type="protein sequence ID" value="QKQ45420.1"/>
    <property type="molecule type" value="Genomic_DNA"/>
</dbReference>
<accession>A0A6N0JEV9</accession>
<dbReference type="RefSeq" id="WP_125285046.1">
    <property type="nucleotide sequence ID" value="NZ_CP054569.1"/>
</dbReference>
<dbReference type="Gene3D" id="3.20.20.30">
    <property type="entry name" value="Luciferase-like domain"/>
    <property type="match status" value="1"/>
</dbReference>
<organism evidence="2 3">
    <name type="scientific">Achromobacter denitrificans</name>
    <name type="common">Alcaligenes denitrificans</name>
    <dbReference type="NCBI Taxonomy" id="32002"/>
    <lineage>
        <taxon>Bacteria</taxon>
        <taxon>Pseudomonadati</taxon>
        <taxon>Pseudomonadota</taxon>
        <taxon>Betaproteobacteria</taxon>
        <taxon>Burkholderiales</taxon>
        <taxon>Alcaligenaceae</taxon>
        <taxon>Achromobacter</taxon>
    </lineage>
</organism>
<protein>
    <recommendedName>
        <fullName evidence="4">LLM class flavin-dependent oxidoreductase</fullName>
    </recommendedName>
</protein>